<feature type="region of interest" description="Disordered" evidence="7">
    <location>
        <begin position="1"/>
        <end position="38"/>
    </location>
</feature>
<evidence type="ECO:0000256" key="1">
    <source>
        <dbReference type="ARBA" id="ARBA00004533"/>
    </source>
</evidence>
<dbReference type="Proteomes" id="UP001501588">
    <property type="component" value="Unassembled WGS sequence"/>
</dbReference>
<proteinExistence type="predicted"/>
<organism evidence="8 9">
    <name type="scientific">Craurococcus roseus</name>
    <dbReference type="NCBI Taxonomy" id="77585"/>
    <lineage>
        <taxon>Bacteria</taxon>
        <taxon>Pseudomonadati</taxon>
        <taxon>Pseudomonadota</taxon>
        <taxon>Alphaproteobacteria</taxon>
        <taxon>Acetobacterales</taxon>
        <taxon>Acetobacteraceae</taxon>
        <taxon>Craurococcus</taxon>
    </lineage>
</organism>
<dbReference type="PANTHER" id="PTHR30606">
    <property type="entry name" value="LIPID A BIOSYNTHESIS LAUROYL ACYLTRANSFERASE"/>
    <property type="match status" value="1"/>
</dbReference>
<comment type="caution">
    <text evidence="8">The sequence shown here is derived from an EMBL/GenBank/DDBJ whole genome shotgun (WGS) entry which is preliminary data.</text>
</comment>
<dbReference type="CDD" id="cd07984">
    <property type="entry name" value="LPLAT_LABLAT-like"/>
    <property type="match status" value="1"/>
</dbReference>
<sequence>MTALSGSGGLPPVASTTAAAATEGRGVPAAASNSWTTAPERGTDGALRLMLWILRRLGWRAGHLLLHPIAAYFLLSAPRQRARARAYLRRALGREPRLPDLYRLWFAFASTILDRVFLASGRTEGYRIEVEGLDALKATLAEGRGCLLLGAHVGSFEALRAVADAGSPVELAVLMHEANARRVQALVTAFGGERHAAAVIPLGTADAMIRAHECLGRGGMVGLLADRLPHGERVAHVPFLGAPAPLPLGPHVLAGMLGAPVMLAFGIWQGPRRYLVRFEPFADPAPPGRRDRNAAAAERAARYAARLEELCRAHPYNWFNFYDFWEEAR</sequence>
<dbReference type="RefSeq" id="WP_343893817.1">
    <property type="nucleotide sequence ID" value="NZ_BAAAFZ010000008.1"/>
</dbReference>
<evidence type="ECO:0000256" key="2">
    <source>
        <dbReference type="ARBA" id="ARBA00022475"/>
    </source>
</evidence>
<evidence type="ECO:0000256" key="7">
    <source>
        <dbReference type="SAM" id="MobiDB-lite"/>
    </source>
</evidence>
<dbReference type="Pfam" id="PF03279">
    <property type="entry name" value="Lip_A_acyltrans"/>
    <property type="match status" value="1"/>
</dbReference>
<protein>
    <submittedName>
        <fullName evidence="8">Acyltransferase</fullName>
    </submittedName>
</protein>
<evidence type="ECO:0000256" key="6">
    <source>
        <dbReference type="ARBA" id="ARBA00023315"/>
    </source>
</evidence>
<dbReference type="EMBL" id="BAAAFZ010000008">
    <property type="protein sequence ID" value="GAA0571408.1"/>
    <property type="molecule type" value="Genomic_DNA"/>
</dbReference>
<gene>
    <name evidence="8" type="ORF">GCM10009416_07530</name>
</gene>
<evidence type="ECO:0000313" key="8">
    <source>
        <dbReference type="EMBL" id="GAA0571408.1"/>
    </source>
</evidence>
<dbReference type="GO" id="GO:0016746">
    <property type="term" value="F:acyltransferase activity"/>
    <property type="evidence" value="ECO:0007669"/>
    <property type="project" value="UniProtKB-KW"/>
</dbReference>
<keyword evidence="2" id="KW-1003">Cell membrane</keyword>
<reference evidence="9" key="1">
    <citation type="journal article" date="2019" name="Int. J. Syst. Evol. Microbiol.">
        <title>The Global Catalogue of Microorganisms (GCM) 10K type strain sequencing project: providing services to taxonomists for standard genome sequencing and annotation.</title>
        <authorList>
            <consortium name="The Broad Institute Genomics Platform"/>
            <consortium name="The Broad Institute Genome Sequencing Center for Infectious Disease"/>
            <person name="Wu L."/>
            <person name="Ma J."/>
        </authorList>
    </citation>
    <scope>NUCLEOTIDE SEQUENCE [LARGE SCALE GENOMIC DNA]</scope>
    <source>
        <strain evidence="9">JCM 9933</strain>
    </source>
</reference>
<keyword evidence="9" id="KW-1185">Reference proteome</keyword>
<keyword evidence="3" id="KW-0997">Cell inner membrane</keyword>
<keyword evidence="6 8" id="KW-0012">Acyltransferase</keyword>
<evidence type="ECO:0000256" key="5">
    <source>
        <dbReference type="ARBA" id="ARBA00023136"/>
    </source>
</evidence>
<accession>A0ABP3PUN1</accession>
<comment type="subcellular location">
    <subcellularLocation>
        <location evidence="1">Cell inner membrane</location>
    </subcellularLocation>
</comment>
<evidence type="ECO:0000256" key="3">
    <source>
        <dbReference type="ARBA" id="ARBA00022519"/>
    </source>
</evidence>
<dbReference type="PIRSF" id="PIRSF028561">
    <property type="entry name" value="Ac_Trasf"/>
    <property type="match status" value="1"/>
</dbReference>
<dbReference type="InterPro" id="IPR004960">
    <property type="entry name" value="LipA_acyltrans"/>
</dbReference>
<name>A0ABP3PUN1_9PROT</name>
<keyword evidence="4" id="KW-0808">Transferase</keyword>
<keyword evidence="5" id="KW-0472">Membrane</keyword>
<evidence type="ECO:0000256" key="4">
    <source>
        <dbReference type="ARBA" id="ARBA00022679"/>
    </source>
</evidence>
<dbReference type="PANTHER" id="PTHR30606:SF9">
    <property type="entry name" value="LIPID A BIOSYNTHESIS LAUROYLTRANSFERASE"/>
    <property type="match status" value="1"/>
</dbReference>
<dbReference type="InterPro" id="IPR014548">
    <property type="entry name" value="Ac_Trasf"/>
</dbReference>
<evidence type="ECO:0000313" key="9">
    <source>
        <dbReference type="Proteomes" id="UP001501588"/>
    </source>
</evidence>